<dbReference type="PANTHER" id="PTHR43574">
    <property type="entry name" value="EPIMERASE-RELATED"/>
    <property type="match status" value="1"/>
</dbReference>
<keyword evidence="4" id="KW-1185">Reference proteome</keyword>
<comment type="caution">
    <text evidence="3">The sequence shown here is derived from an EMBL/GenBank/DDBJ whole genome shotgun (WGS) entry which is preliminary data.</text>
</comment>
<evidence type="ECO:0000313" key="4">
    <source>
        <dbReference type="Proteomes" id="UP001204445"/>
    </source>
</evidence>
<dbReference type="Proteomes" id="UP001204445">
    <property type="component" value="Unassembled WGS sequence"/>
</dbReference>
<dbReference type="RefSeq" id="WP_259057604.1">
    <property type="nucleotide sequence ID" value="NZ_JANUCT010000025.1"/>
</dbReference>
<dbReference type="EC" id="5.1.3.6" evidence="3"/>
<accession>A0AAE3HNH8</accession>
<feature type="domain" description="NAD-dependent epimerase/dehydratase" evidence="2">
    <location>
        <begin position="3"/>
        <end position="236"/>
    </location>
</feature>
<dbReference type="AlphaFoldDB" id="A0AAE3HNH8"/>
<dbReference type="InterPro" id="IPR036291">
    <property type="entry name" value="NAD(P)-bd_dom_sf"/>
</dbReference>
<proteinExistence type="predicted"/>
<evidence type="ECO:0000259" key="2">
    <source>
        <dbReference type="Pfam" id="PF01370"/>
    </source>
</evidence>
<keyword evidence="1" id="KW-0520">NAD</keyword>
<dbReference type="EMBL" id="JANUCT010000025">
    <property type="protein sequence ID" value="MCS3904522.1"/>
    <property type="molecule type" value="Genomic_DNA"/>
</dbReference>
<evidence type="ECO:0000256" key="1">
    <source>
        <dbReference type="ARBA" id="ARBA00023027"/>
    </source>
</evidence>
<reference evidence="3" key="1">
    <citation type="submission" date="2022-08" db="EMBL/GenBank/DDBJ databases">
        <title>Genomic Encyclopedia of Type Strains, Phase III (KMG-III): the genomes of soil and plant-associated and newly described type strains.</title>
        <authorList>
            <person name="Whitman W."/>
        </authorList>
    </citation>
    <scope>NUCLEOTIDE SEQUENCE</scope>
    <source>
        <strain evidence="3">HMT 1</strain>
    </source>
</reference>
<sequence length="335" mass="37643">MKVIVTGAAGFIGYHTAKHLLERGNEVIGIDSLNDYYDVQLKRDRLAQIDHHRGFDFHHLDLADRQGTAAVFEQAGAERVIHLAAQAGVRYSLENPHAYVDSNLMGFINVLEACRHNNVGHLVYASSSSVYGANSRIPYSVHDNVDHPVSLYAATKKANELMAHTYSHLYAIPVTGLRFFTVYGPWGRPDMAYFSFTKKILAGEPIDVFNHGDLSRDFTYIDDIVAGVVRALDRIPQPNPDWNGDRPDPGTSSAPYRLYNIGHHSPVRLLDFIAVLEQALGRKAEKRMQPMQPGDVYQTCADIDDFTRDVGYTPVTDLEHGIPKFIDWYKDYYGC</sequence>
<dbReference type="Pfam" id="PF01370">
    <property type="entry name" value="Epimerase"/>
    <property type="match status" value="1"/>
</dbReference>
<dbReference type="Gene3D" id="3.40.50.720">
    <property type="entry name" value="NAD(P)-binding Rossmann-like Domain"/>
    <property type="match status" value="1"/>
</dbReference>
<dbReference type="PRINTS" id="PR01713">
    <property type="entry name" value="NUCEPIMERASE"/>
</dbReference>
<gene>
    <name evidence="3" type="ORF">J2T55_002561</name>
</gene>
<organism evidence="3 4">
    <name type="scientific">Methylohalomonas lacus</name>
    <dbReference type="NCBI Taxonomy" id="398773"/>
    <lineage>
        <taxon>Bacteria</taxon>
        <taxon>Pseudomonadati</taxon>
        <taxon>Pseudomonadota</taxon>
        <taxon>Gammaproteobacteria</taxon>
        <taxon>Methylohalomonadales</taxon>
        <taxon>Methylohalomonadaceae</taxon>
        <taxon>Methylohalomonas</taxon>
    </lineage>
</organism>
<dbReference type="InterPro" id="IPR001509">
    <property type="entry name" value="Epimerase_deHydtase"/>
</dbReference>
<dbReference type="SUPFAM" id="SSF51735">
    <property type="entry name" value="NAD(P)-binding Rossmann-fold domains"/>
    <property type="match status" value="1"/>
</dbReference>
<dbReference type="CDD" id="cd05253">
    <property type="entry name" value="UDP_GE_SDE_e"/>
    <property type="match status" value="1"/>
</dbReference>
<name>A0AAE3HNH8_9GAMM</name>
<keyword evidence="3" id="KW-0413">Isomerase</keyword>
<protein>
    <submittedName>
        <fullName evidence="3">UDP-glucuronate 4-epimerase</fullName>
        <ecNumber evidence="3">5.1.3.6</ecNumber>
    </submittedName>
</protein>
<evidence type="ECO:0000313" key="3">
    <source>
        <dbReference type="EMBL" id="MCS3904522.1"/>
    </source>
</evidence>
<dbReference type="GO" id="GO:0050378">
    <property type="term" value="F:UDP-glucuronate 4-epimerase activity"/>
    <property type="evidence" value="ECO:0007669"/>
    <property type="project" value="UniProtKB-EC"/>
</dbReference>